<dbReference type="GO" id="GO:0003700">
    <property type="term" value="F:DNA-binding transcription factor activity"/>
    <property type="evidence" value="ECO:0007669"/>
    <property type="project" value="InterPro"/>
</dbReference>
<dbReference type="CDD" id="cd07153">
    <property type="entry name" value="Fur_like"/>
    <property type="match status" value="1"/>
</dbReference>
<comment type="cofactor">
    <cofactor evidence="12">
        <name>Mn(2+)</name>
        <dbReference type="ChEBI" id="CHEBI:29035"/>
    </cofactor>
    <cofactor evidence="12">
        <name>Fe(2+)</name>
        <dbReference type="ChEBI" id="CHEBI:29033"/>
    </cofactor>
    <text evidence="12">Binds 1 Mn(2+) or Fe(2+) ion per subunit.</text>
</comment>
<name>A0A1F6P7F3_9BACT</name>
<evidence type="ECO:0000256" key="10">
    <source>
        <dbReference type="ARBA" id="ARBA00023163"/>
    </source>
</evidence>
<dbReference type="EMBL" id="MFRA01000008">
    <property type="protein sequence ID" value="OGH92095.1"/>
    <property type="molecule type" value="Genomic_DNA"/>
</dbReference>
<evidence type="ECO:0000256" key="4">
    <source>
        <dbReference type="ARBA" id="ARBA00022490"/>
    </source>
</evidence>
<sequence length="147" mass="16543">MQCIEHSTQSKAVLQEGKLRATSARLALLEIFRHTQKPISVGDLFVMLKKLGVDKVTLYRNVESLEKLGIIRQVRLKDRQAYYELANHGHHHHVVCTSCGKIKDMSGCGINIVNKRFLKVSGFTKITEHSLEFFGVCSSCAISESKK</sequence>
<dbReference type="GO" id="GO:0045892">
    <property type="term" value="P:negative regulation of DNA-templated transcription"/>
    <property type="evidence" value="ECO:0007669"/>
    <property type="project" value="TreeGrafter"/>
</dbReference>
<keyword evidence="12" id="KW-0408">Iron</keyword>
<comment type="cofactor">
    <cofactor evidence="11">
        <name>Zn(2+)</name>
        <dbReference type="ChEBI" id="CHEBI:29105"/>
    </cofactor>
    <text evidence="11">Binds 1 zinc ion per subunit.</text>
</comment>
<dbReference type="PANTHER" id="PTHR33202">
    <property type="entry name" value="ZINC UPTAKE REGULATION PROTEIN"/>
    <property type="match status" value="1"/>
</dbReference>
<feature type="binding site" evidence="11">
    <location>
        <position position="99"/>
    </location>
    <ligand>
        <name>Zn(2+)</name>
        <dbReference type="ChEBI" id="CHEBI:29105"/>
    </ligand>
</feature>
<keyword evidence="10" id="KW-0804">Transcription</keyword>
<feature type="binding site" evidence="12">
    <location>
        <position position="129"/>
    </location>
    <ligand>
        <name>Fe cation</name>
        <dbReference type="ChEBI" id="CHEBI:24875"/>
    </ligand>
</feature>
<evidence type="ECO:0000256" key="3">
    <source>
        <dbReference type="ARBA" id="ARBA00011738"/>
    </source>
</evidence>
<keyword evidence="6 11" id="KW-0479">Metal-binding</keyword>
<evidence type="ECO:0000256" key="11">
    <source>
        <dbReference type="PIRSR" id="PIRSR602481-1"/>
    </source>
</evidence>
<evidence type="ECO:0000256" key="2">
    <source>
        <dbReference type="ARBA" id="ARBA00007957"/>
    </source>
</evidence>
<dbReference type="InterPro" id="IPR036388">
    <property type="entry name" value="WH-like_DNA-bd_sf"/>
</dbReference>
<organism evidence="13 14">
    <name type="scientific">Candidatus Magasanikbacteria bacterium RIFOXYD1_FULL_40_23</name>
    <dbReference type="NCBI Taxonomy" id="1798705"/>
    <lineage>
        <taxon>Bacteria</taxon>
        <taxon>Candidatus Magasanikiibacteriota</taxon>
    </lineage>
</organism>
<proteinExistence type="inferred from homology"/>
<evidence type="ECO:0008006" key="15">
    <source>
        <dbReference type="Google" id="ProtNLM"/>
    </source>
</evidence>
<dbReference type="SUPFAM" id="SSF46785">
    <property type="entry name" value="Winged helix' DNA-binding domain"/>
    <property type="match status" value="1"/>
</dbReference>
<gene>
    <name evidence="13" type="ORF">A2563_00705</name>
</gene>
<feature type="binding site" evidence="11">
    <location>
        <position position="140"/>
    </location>
    <ligand>
        <name>Zn(2+)</name>
        <dbReference type="ChEBI" id="CHEBI:29105"/>
    </ligand>
</feature>
<accession>A0A1F6P7F3</accession>
<evidence type="ECO:0000256" key="1">
    <source>
        <dbReference type="ARBA" id="ARBA00004496"/>
    </source>
</evidence>
<protein>
    <recommendedName>
        <fullName evidence="15">Transcriptional repressor</fullName>
    </recommendedName>
</protein>
<keyword evidence="9" id="KW-0238">DNA-binding</keyword>
<keyword evidence="7 11" id="KW-0862">Zinc</keyword>
<dbReference type="Proteomes" id="UP000176634">
    <property type="component" value="Unassembled WGS sequence"/>
</dbReference>
<keyword evidence="5" id="KW-0678">Repressor</keyword>
<dbReference type="GO" id="GO:0008270">
    <property type="term" value="F:zinc ion binding"/>
    <property type="evidence" value="ECO:0007669"/>
    <property type="project" value="TreeGrafter"/>
</dbReference>
<feature type="binding site" evidence="11">
    <location>
        <position position="96"/>
    </location>
    <ligand>
        <name>Zn(2+)</name>
        <dbReference type="ChEBI" id="CHEBI:29105"/>
    </ligand>
</feature>
<dbReference type="GO" id="GO:1900376">
    <property type="term" value="P:regulation of secondary metabolite biosynthetic process"/>
    <property type="evidence" value="ECO:0007669"/>
    <property type="project" value="TreeGrafter"/>
</dbReference>
<comment type="subcellular location">
    <subcellularLocation>
        <location evidence="1">Cytoplasm</location>
    </subcellularLocation>
</comment>
<evidence type="ECO:0000256" key="5">
    <source>
        <dbReference type="ARBA" id="ARBA00022491"/>
    </source>
</evidence>
<dbReference type="InterPro" id="IPR036390">
    <property type="entry name" value="WH_DNA-bd_sf"/>
</dbReference>
<evidence type="ECO:0000256" key="9">
    <source>
        <dbReference type="ARBA" id="ARBA00023125"/>
    </source>
</evidence>
<comment type="similarity">
    <text evidence="2">Belongs to the Fur family.</text>
</comment>
<dbReference type="Gene3D" id="3.30.1490.190">
    <property type="match status" value="1"/>
</dbReference>
<dbReference type="PANTHER" id="PTHR33202:SF2">
    <property type="entry name" value="FERRIC UPTAKE REGULATION PROTEIN"/>
    <property type="match status" value="1"/>
</dbReference>
<dbReference type="Gene3D" id="1.10.10.10">
    <property type="entry name" value="Winged helix-like DNA-binding domain superfamily/Winged helix DNA-binding domain"/>
    <property type="match status" value="1"/>
</dbReference>
<evidence type="ECO:0000256" key="12">
    <source>
        <dbReference type="PIRSR" id="PIRSR602481-2"/>
    </source>
</evidence>
<keyword evidence="4" id="KW-0963">Cytoplasm</keyword>
<evidence type="ECO:0000313" key="14">
    <source>
        <dbReference type="Proteomes" id="UP000176634"/>
    </source>
</evidence>
<evidence type="ECO:0000256" key="7">
    <source>
        <dbReference type="ARBA" id="ARBA00022833"/>
    </source>
</evidence>
<evidence type="ECO:0000313" key="13">
    <source>
        <dbReference type="EMBL" id="OGH92095.1"/>
    </source>
</evidence>
<comment type="subunit">
    <text evidence="3">Homodimer.</text>
</comment>
<keyword evidence="8" id="KW-0805">Transcription regulation</keyword>
<feature type="binding site" evidence="11">
    <location>
        <position position="137"/>
    </location>
    <ligand>
        <name>Zn(2+)</name>
        <dbReference type="ChEBI" id="CHEBI:29105"/>
    </ligand>
</feature>
<dbReference type="AlphaFoldDB" id="A0A1F6P7F3"/>
<evidence type="ECO:0000256" key="6">
    <source>
        <dbReference type="ARBA" id="ARBA00022723"/>
    </source>
</evidence>
<feature type="binding site" evidence="12">
    <location>
        <position position="90"/>
    </location>
    <ligand>
        <name>Fe cation</name>
        <dbReference type="ChEBI" id="CHEBI:24875"/>
    </ligand>
</feature>
<dbReference type="Pfam" id="PF01475">
    <property type="entry name" value="FUR"/>
    <property type="match status" value="1"/>
</dbReference>
<comment type="caution">
    <text evidence="13">The sequence shown here is derived from an EMBL/GenBank/DDBJ whole genome shotgun (WGS) entry which is preliminary data.</text>
</comment>
<dbReference type="InterPro" id="IPR002481">
    <property type="entry name" value="FUR"/>
</dbReference>
<dbReference type="InterPro" id="IPR043135">
    <property type="entry name" value="Fur_C"/>
</dbReference>
<evidence type="ECO:0000256" key="8">
    <source>
        <dbReference type="ARBA" id="ARBA00023015"/>
    </source>
</evidence>
<dbReference type="GO" id="GO:0005829">
    <property type="term" value="C:cytosol"/>
    <property type="evidence" value="ECO:0007669"/>
    <property type="project" value="TreeGrafter"/>
</dbReference>
<dbReference type="GO" id="GO:0000976">
    <property type="term" value="F:transcription cis-regulatory region binding"/>
    <property type="evidence" value="ECO:0007669"/>
    <property type="project" value="TreeGrafter"/>
</dbReference>
<reference evidence="13 14" key="1">
    <citation type="journal article" date="2016" name="Nat. Commun.">
        <title>Thousands of microbial genomes shed light on interconnected biogeochemical processes in an aquifer system.</title>
        <authorList>
            <person name="Anantharaman K."/>
            <person name="Brown C.T."/>
            <person name="Hug L.A."/>
            <person name="Sharon I."/>
            <person name="Castelle C.J."/>
            <person name="Probst A.J."/>
            <person name="Thomas B.C."/>
            <person name="Singh A."/>
            <person name="Wilkins M.J."/>
            <person name="Karaoz U."/>
            <person name="Brodie E.L."/>
            <person name="Williams K.H."/>
            <person name="Hubbard S.S."/>
            <person name="Banfield J.F."/>
        </authorList>
    </citation>
    <scope>NUCLEOTIDE SEQUENCE [LARGE SCALE GENOMIC DNA]</scope>
</reference>
<dbReference type="STRING" id="1798705.A2563_00705"/>